<evidence type="ECO:0000256" key="3">
    <source>
        <dbReference type="ARBA" id="ARBA00022692"/>
    </source>
</evidence>
<dbReference type="Proteomes" id="UP001499910">
    <property type="component" value="Unassembled WGS sequence"/>
</dbReference>
<evidence type="ECO:0000256" key="4">
    <source>
        <dbReference type="ARBA" id="ARBA00022989"/>
    </source>
</evidence>
<dbReference type="InterPro" id="IPR037185">
    <property type="entry name" value="EmrE-like"/>
</dbReference>
<feature type="transmembrane region" description="Helical" evidence="6">
    <location>
        <begin position="148"/>
        <end position="169"/>
    </location>
</feature>
<comment type="subcellular location">
    <subcellularLocation>
        <location evidence="1">Membrane</location>
        <topology evidence="1">Multi-pass membrane protein</topology>
    </subcellularLocation>
</comment>
<keyword evidence="9" id="KW-1185">Reference proteome</keyword>
<keyword evidence="5 6" id="KW-0472">Membrane</keyword>
<feature type="transmembrane region" description="Helical" evidence="6">
    <location>
        <begin position="124"/>
        <end position="142"/>
    </location>
</feature>
<evidence type="ECO:0000313" key="9">
    <source>
        <dbReference type="Proteomes" id="UP001499910"/>
    </source>
</evidence>
<dbReference type="PANTHER" id="PTHR22911:SF6">
    <property type="entry name" value="SOLUTE CARRIER FAMILY 35 MEMBER G1"/>
    <property type="match status" value="1"/>
</dbReference>
<feature type="transmembrane region" description="Helical" evidence="6">
    <location>
        <begin position="206"/>
        <end position="227"/>
    </location>
</feature>
<dbReference type="SUPFAM" id="SSF103481">
    <property type="entry name" value="Multidrug resistance efflux transporter EmrE"/>
    <property type="match status" value="2"/>
</dbReference>
<name>A0ABP9LI69_9RHOB</name>
<comment type="similarity">
    <text evidence="2">Belongs to the drug/metabolite transporter (DMT) superfamily. 10 TMS drug/metabolite exporter (DME) (TC 2.A.7.3) family.</text>
</comment>
<accession>A0ABP9LI69</accession>
<keyword evidence="4 6" id="KW-1133">Transmembrane helix</keyword>
<feature type="domain" description="EamA" evidence="7">
    <location>
        <begin position="9"/>
        <end position="138"/>
    </location>
</feature>
<proteinExistence type="inferred from homology"/>
<dbReference type="PANTHER" id="PTHR22911">
    <property type="entry name" value="ACYL-MALONYL CONDENSING ENZYME-RELATED"/>
    <property type="match status" value="1"/>
</dbReference>
<evidence type="ECO:0000256" key="6">
    <source>
        <dbReference type="SAM" id="Phobius"/>
    </source>
</evidence>
<reference evidence="9" key="1">
    <citation type="journal article" date="2019" name="Int. J. Syst. Evol. Microbiol.">
        <title>The Global Catalogue of Microorganisms (GCM) 10K type strain sequencing project: providing services to taxonomists for standard genome sequencing and annotation.</title>
        <authorList>
            <consortium name="The Broad Institute Genomics Platform"/>
            <consortium name="The Broad Institute Genome Sequencing Center for Infectious Disease"/>
            <person name="Wu L."/>
            <person name="Ma J."/>
        </authorList>
    </citation>
    <scope>NUCLEOTIDE SEQUENCE [LARGE SCALE GENOMIC DNA]</scope>
    <source>
        <strain evidence="9">JCM 18015</strain>
    </source>
</reference>
<evidence type="ECO:0000256" key="2">
    <source>
        <dbReference type="ARBA" id="ARBA00009853"/>
    </source>
</evidence>
<feature type="domain" description="EamA" evidence="7">
    <location>
        <begin position="146"/>
        <end position="271"/>
    </location>
</feature>
<evidence type="ECO:0000313" key="8">
    <source>
        <dbReference type="EMBL" id="GAA5076957.1"/>
    </source>
</evidence>
<dbReference type="RefSeq" id="WP_259549776.1">
    <property type="nucleotide sequence ID" value="NZ_BAABHW010000004.1"/>
</dbReference>
<feature type="transmembrane region" description="Helical" evidence="6">
    <location>
        <begin position="234"/>
        <end position="253"/>
    </location>
</feature>
<dbReference type="Pfam" id="PF00892">
    <property type="entry name" value="EamA"/>
    <property type="match status" value="2"/>
</dbReference>
<feature type="transmembrane region" description="Helical" evidence="6">
    <location>
        <begin position="36"/>
        <end position="58"/>
    </location>
</feature>
<feature type="transmembrane region" description="Helical" evidence="6">
    <location>
        <begin position="94"/>
        <end position="115"/>
    </location>
</feature>
<sequence length="283" mass="29993">MRSDTLRALPLMLLAMALIPAGDTAGKLLTGGEGVAPLWVAFSRFALGAVILAPFVLHITPPRIFLDWRIWLRALFIAGGIVSILTALKTEPIANVFGAFFVGPILSWLLSVWLLREGFSWPRLGLVCLGFLGVILVVKPGFGMTPGLGFAVLAGIFYGAFLTASRWLAGVARPRALLMSQLVIGALVLAPLGLPQTPEITARVGWLTLASALGSMLGNLCLILALRMAPASRLAPFVYTQLIAATSLGWLVFGVWPDALAFAGLVILLVSGLASLGLRERAD</sequence>
<evidence type="ECO:0000256" key="5">
    <source>
        <dbReference type="ARBA" id="ARBA00023136"/>
    </source>
</evidence>
<gene>
    <name evidence="8" type="ORF">GCM10023209_26650</name>
</gene>
<dbReference type="EMBL" id="BAABHW010000004">
    <property type="protein sequence ID" value="GAA5076957.1"/>
    <property type="molecule type" value="Genomic_DNA"/>
</dbReference>
<evidence type="ECO:0000256" key="1">
    <source>
        <dbReference type="ARBA" id="ARBA00004141"/>
    </source>
</evidence>
<evidence type="ECO:0000259" key="7">
    <source>
        <dbReference type="Pfam" id="PF00892"/>
    </source>
</evidence>
<dbReference type="InterPro" id="IPR000620">
    <property type="entry name" value="EamA_dom"/>
</dbReference>
<feature type="transmembrane region" description="Helical" evidence="6">
    <location>
        <begin position="259"/>
        <end position="278"/>
    </location>
</feature>
<protein>
    <submittedName>
        <fullName evidence="8">DMT family transporter</fullName>
    </submittedName>
</protein>
<comment type="caution">
    <text evidence="8">The sequence shown here is derived from an EMBL/GenBank/DDBJ whole genome shotgun (WGS) entry which is preliminary data.</text>
</comment>
<organism evidence="8 9">
    <name type="scientific">[Roseibacterium] beibuensis</name>
    <dbReference type="NCBI Taxonomy" id="1193142"/>
    <lineage>
        <taxon>Bacteria</taxon>
        <taxon>Pseudomonadati</taxon>
        <taxon>Pseudomonadota</taxon>
        <taxon>Alphaproteobacteria</taxon>
        <taxon>Rhodobacterales</taxon>
        <taxon>Roseobacteraceae</taxon>
        <taxon>Roseicyclus</taxon>
    </lineage>
</organism>
<keyword evidence="3 6" id="KW-0812">Transmembrane</keyword>
<feature type="transmembrane region" description="Helical" evidence="6">
    <location>
        <begin position="70"/>
        <end position="88"/>
    </location>
</feature>
<feature type="transmembrane region" description="Helical" evidence="6">
    <location>
        <begin position="176"/>
        <end position="194"/>
    </location>
</feature>